<accession>A0A543JAP7</accession>
<reference evidence="2 3" key="1">
    <citation type="submission" date="2019-06" db="EMBL/GenBank/DDBJ databases">
        <title>Sequencing the genomes of 1000 actinobacteria strains.</title>
        <authorList>
            <person name="Klenk H.-P."/>
        </authorList>
    </citation>
    <scope>NUCLEOTIDE SEQUENCE [LARGE SCALE GENOMIC DNA]</scope>
    <source>
        <strain evidence="2 3">DSM 45456</strain>
    </source>
</reference>
<feature type="region of interest" description="Disordered" evidence="1">
    <location>
        <begin position="1"/>
        <end position="20"/>
    </location>
</feature>
<organism evidence="2 3">
    <name type="scientific">Saccharothrix saharensis</name>
    <dbReference type="NCBI Taxonomy" id="571190"/>
    <lineage>
        <taxon>Bacteria</taxon>
        <taxon>Bacillati</taxon>
        <taxon>Actinomycetota</taxon>
        <taxon>Actinomycetes</taxon>
        <taxon>Pseudonocardiales</taxon>
        <taxon>Pseudonocardiaceae</taxon>
        <taxon>Saccharothrix</taxon>
    </lineage>
</organism>
<gene>
    <name evidence="2" type="ORF">FHX81_2219</name>
</gene>
<keyword evidence="3" id="KW-1185">Reference proteome</keyword>
<evidence type="ECO:0000313" key="3">
    <source>
        <dbReference type="Proteomes" id="UP000316628"/>
    </source>
</evidence>
<name>A0A543JAP7_9PSEU</name>
<dbReference type="EMBL" id="VFPP01000001">
    <property type="protein sequence ID" value="TQM79907.1"/>
    <property type="molecule type" value="Genomic_DNA"/>
</dbReference>
<evidence type="ECO:0000256" key="1">
    <source>
        <dbReference type="SAM" id="MobiDB-lite"/>
    </source>
</evidence>
<evidence type="ECO:0000313" key="2">
    <source>
        <dbReference type="EMBL" id="TQM79907.1"/>
    </source>
</evidence>
<protein>
    <submittedName>
        <fullName evidence="2">Uncharacterized protein</fullName>
    </submittedName>
</protein>
<dbReference type="Proteomes" id="UP000316628">
    <property type="component" value="Unassembled WGS sequence"/>
</dbReference>
<comment type="caution">
    <text evidence="2">The sequence shown here is derived from an EMBL/GenBank/DDBJ whole genome shotgun (WGS) entry which is preliminary data.</text>
</comment>
<dbReference type="AlphaFoldDB" id="A0A543JAP7"/>
<sequence>MAGVGACIPPSPAPGPITADRRLGGPPASAFIGNGCTVGALPGSAVALRRKPRRPLRVAVTIPAELAPLLVLLAAAAVPAGVRAAVYAVLAETARQVHVPADLVARATGRSTVVGPAAAPWAWHRPGRRPDASVRHLPAGLEPAR</sequence>
<proteinExistence type="predicted"/>